<evidence type="ECO:0000313" key="2">
    <source>
        <dbReference type="EMBL" id="TNN74871.1"/>
    </source>
</evidence>
<dbReference type="EMBL" id="SRLO01000110">
    <property type="protein sequence ID" value="TNN74871.1"/>
    <property type="molecule type" value="Genomic_DNA"/>
</dbReference>
<evidence type="ECO:0000256" key="1">
    <source>
        <dbReference type="SAM" id="MobiDB-lite"/>
    </source>
</evidence>
<proteinExistence type="predicted"/>
<gene>
    <name evidence="2" type="ORF">EYF80_014971</name>
</gene>
<reference evidence="2 3" key="1">
    <citation type="submission" date="2019-03" db="EMBL/GenBank/DDBJ databases">
        <title>First draft genome of Liparis tanakae, snailfish: a comprehensive survey of snailfish specific genes.</title>
        <authorList>
            <person name="Kim W."/>
            <person name="Song I."/>
            <person name="Jeong J.-H."/>
            <person name="Kim D."/>
            <person name="Kim S."/>
            <person name="Ryu S."/>
            <person name="Song J.Y."/>
            <person name="Lee S.K."/>
        </authorList>
    </citation>
    <scope>NUCLEOTIDE SEQUENCE [LARGE SCALE GENOMIC DNA]</scope>
    <source>
        <tissue evidence="2">Muscle</tissue>
    </source>
</reference>
<protein>
    <submittedName>
        <fullName evidence="2">Uncharacterized protein</fullName>
    </submittedName>
</protein>
<accession>A0A4Z2IAT7</accession>
<dbReference type="AlphaFoldDB" id="A0A4Z2IAT7"/>
<dbReference type="Proteomes" id="UP000314294">
    <property type="component" value="Unassembled WGS sequence"/>
</dbReference>
<feature type="region of interest" description="Disordered" evidence="1">
    <location>
        <begin position="58"/>
        <end position="107"/>
    </location>
</feature>
<name>A0A4Z2IAT7_9TELE</name>
<sequence>MPTPSSCRVPAWFRCCGPIGFLPLRLPQGVPNLAEKESPLPVRKFIVVSLPVTGASQRKLKSTERVGVGGVGDGGGEGEGSGEGGEMEKSSRGHLSQEGFTLAKIPP</sequence>
<evidence type="ECO:0000313" key="3">
    <source>
        <dbReference type="Proteomes" id="UP000314294"/>
    </source>
</evidence>
<keyword evidence="3" id="KW-1185">Reference proteome</keyword>
<organism evidence="2 3">
    <name type="scientific">Liparis tanakae</name>
    <name type="common">Tanaka's snailfish</name>
    <dbReference type="NCBI Taxonomy" id="230148"/>
    <lineage>
        <taxon>Eukaryota</taxon>
        <taxon>Metazoa</taxon>
        <taxon>Chordata</taxon>
        <taxon>Craniata</taxon>
        <taxon>Vertebrata</taxon>
        <taxon>Euteleostomi</taxon>
        <taxon>Actinopterygii</taxon>
        <taxon>Neopterygii</taxon>
        <taxon>Teleostei</taxon>
        <taxon>Neoteleostei</taxon>
        <taxon>Acanthomorphata</taxon>
        <taxon>Eupercaria</taxon>
        <taxon>Perciformes</taxon>
        <taxon>Cottioidei</taxon>
        <taxon>Cottales</taxon>
        <taxon>Liparidae</taxon>
        <taxon>Liparis</taxon>
    </lineage>
</organism>
<comment type="caution">
    <text evidence="2">The sequence shown here is derived from an EMBL/GenBank/DDBJ whole genome shotgun (WGS) entry which is preliminary data.</text>
</comment>
<feature type="compositionally biased region" description="Gly residues" evidence="1">
    <location>
        <begin position="67"/>
        <end position="84"/>
    </location>
</feature>